<protein>
    <submittedName>
        <fullName evidence="2">Leucyl aminopeptidase (Aminopeptidase T)</fullName>
    </submittedName>
</protein>
<organism evidence="2 3">
    <name type="scientific">Thermovibrio guaymasensis</name>
    <dbReference type="NCBI Taxonomy" id="240167"/>
    <lineage>
        <taxon>Bacteria</taxon>
        <taxon>Pseudomonadati</taxon>
        <taxon>Aquificota</taxon>
        <taxon>Aquificia</taxon>
        <taxon>Desulfurobacteriales</taxon>
        <taxon>Desulfurobacteriaceae</taxon>
        <taxon>Thermovibrio</taxon>
    </lineage>
</organism>
<dbReference type="GO" id="GO:0046872">
    <property type="term" value="F:metal ion binding"/>
    <property type="evidence" value="ECO:0007669"/>
    <property type="project" value="UniProtKB-KW"/>
</dbReference>
<dbReference type="InterPro" id="IPR052170">
    <property type="entry name" value="M29_Exopeptidase"/>
</dbReference>
<dbReference type="Pfam" id="PF26233">
    <property type="entry name" value="NicX"/>
    <property type="match status" value="1"/>
</dbReference>
<dbReference type="GO" id="GO:0006508">
    <property type="term" value="P:proteolysis"/>
    <property type="evidence" value="ECO:0007669"/>
    <property type="project" value="InterPro"/>
</dbReference>
<proteinExistence type="predicted"/>
<keyword evidence="3" id="KW-1185">Reference proteome</keyword>
<dbReference type="PANTHER" id="PTHR34448">
    <property type="entry name" value="AMINOPEPTIDASE"/>
    <property type="match status" value="1"/>
</dbReference>
<dbReference type="Proteomes" id="UP000280881">
    <property type="component" value="Unassembled WGS sequence"/>
</dbReference>
<dbReference type="SUPFAM" id="SSF144052">
    <property type="entry name" value="Thermophilic metalloprotease-like"/>
    <property type="match status" value="1"/>
</dbReference>
<evidence type="ECO:0000256" key="1">
    <source>
        <dbReference type="ARBA" id="ARBA00022723"/>
    </source>
</evidence>
<dbReference type="InterPro" id="IPR058739">
    <property type="entry name" value="NicX"/>
</dbReference>
<dbReference type="GO" id="GO:0004177">
    <property type="term" value="F:aminopeptidase activity"/>
    <property type="evidence" value="ECO:0007669"/>
    <property type="project" value="UniProtKB-KW"/>
</dbReference>
<name>A0A420W9N9_9BACT</name>
<comment type="caution">
    <text evidence="2">The sequence shown here is derived from an EMBL/GenBank/DDBJ whole genome shotgun (WGS) entry which is preliminary data.</text>
</comment>
<dbReference type="AlphaFoldDB" id="A0A420W9N9"/>
<evidence type="ECO:0000313" key="2">
    <source>
        <dbReference type="EMBL" id="RKQ64051.1"/>
    </source>
</evidence>
<accession>A0A420W9N9</accession>
<keyword evidence="2" id="KW-0031">Aminopeptidase</keyword>
<keyword evidence="2" id="KW-0645">Protease</keyword>
<reference evidence="2 3" key="1">
    <citation type="submission" date="2018-10" db="EMBL/GenBank/DDBJ databases">
        <title>Genomic Encyclopedia of Type Strains, Phase IV (KMG-IV): sequencing the most valuable type-strain genomes for metagenomic binning, comparative biology and taxonomic classification.</title>
        <authorList>
            <person name="Goeker M."/>
        </authorList>
    </citation>
    <scope>NUCLEOTIDE SEQUENCE [LARGE SCALE GENOMIC DNA]</scope>
    <source>
        <strain evidence="2 3">DSM 15521</strain>
    </source>
</reference>
<keyword evidence="1" id="KW-0479">Metal-binding</keyword>
<sequence length="370" mass="41432">MGMWDWKDEEVKRGVRKVLKQNLCCGRDDKLAILTDTYKERVGELLFWEATNLNIPVFHHTYQPTGRHGLEPPESVWRAVFGQEFVEEVKEKGLFERILKKELSSSDELEVKEILLETTSPNQLPTAVIAVNQHSISHTLFRELCSEFLSIRFASMPLFEPFMFYTSLQANWNLVSRRSIEIASLLTDSVSARITCPLGTDLKFSLDGREGLADTGKICSPGDFGNLPAGEAFVAPVEGTAEGVFVTRYAPDRELKSPVKFIVESGRVREALGEDDFSTFINSLIHKERNADNVAEFGVGTNERAKVKTNILEAEKILGTCHIALGDNSSFGGKVKANLHIDLLIERPTVILELKNGRDFVLMEDGELKV</sequence>
<dbReference type="EMBL" id="RBIE01000001">
    <property type="protein sequence ID" value="RKQ64051.1"/>
    <property type="molecule type" value="Genomic_DNA"/>
</dbReference>
<gene>
    <name evidence="2" type="ORF">C7457_0942</name>
</gene>
<dbReference type="PANTHER" id="PTHR34448:SF1">
    <property type="entry name" value="BLL6088 PROTEIN"/>
    <property type="match status" value="1"/>
</dbReference>
<evidence type="ECO:0000313" key="3">
    <source>
        <dbReference type="Proteomes" id="UP000280881"/>
    </source>
</evidence>
<keyword evidence="2" id="KW-0378">Hydrolase</keyword>